<dbReference type="GO" id="GO:0016020">
    <property type="term" value="C:membrane"/>
    <property type="evidence" value="ECO:0007669"/>
    <property type="project" value="InterPro"/>
</dbReference>
<feature type="transmembrane region" description="Helical" evidence="1">
    <location>
        <begin position="354"/>
        <end position="372"/>
    </location>
</feature>
<accession>A0A0R3WG59</accession>
<sequence length="409" mass="46094">MTSTVGSLTTLGESFTSMLEAVFRVRCNIINPDALVETEAYLEADPLRTPVSVKVVFLASYAILHCVGSEIGGLALIVSFLWIPTNKGSSVHQSYDLHGINGYFHCGNNCWFSDTGASSGMLIFTSVSRYFIVLVIALMLLLFTCGIECATLFRMKALLLGATASVSYMIAYVHAEAISIVSIFLRGHIMKLGLLGVHCCTSSIPVDSFYGIFVSCVISIHLAITSCRELDRRRWLVFLSLTHSVNCVGYLPHHRCVSRLSQCLKNFFIGQLELKMGIYVFVECCYKVLCGIFLFSYEIKSLQTVYIECHTILCSLWFDVSGLVENMFDVIRCYFSSSIRIECREHRDFLNSPFFTSWLVSVSVLIYLQIGYKIEQLKRTERGILDHSQLRTEPNKVGKLAYCRDFLMY</sequence>
<reference evidence="2" key="1">
    <citation type="submission" date="2017-02" db="UniProtKB">
        <authorList>
            <consortium name="WormBaseParasite"/>
        </authorList>
    </citation>
    <scope>IDENTIFICATION</scope>
</reference>
<protein>
    <submittedName>
        <fullName evidence="2">Transmembrane protein</fullName>
    </submittedName>
</protein>
<dbReference type="WBParaSite" id="TASK_0000985201-mRNA-1">
    <property type="protein sequence ID" value="TASK_0000985201-mRNA-1"/>
    <property type="gene ID" value="TASK_0000985201"/>
</dbReference>
<dbReference type="GO" id="GO:0016491">
    <property type="term" value="F:oxidoreductase activity"/>
    <property type="evidence" value="ECO:0007669"/>
    <property type="project" value="InterPro"/>
</dbReference>
<feature type="transmembrane region" description="Helical" evidence="1">
    <location>
        <begin position="209"/>
        <end position="227"/>
    </location>
</feature>
<dbReference type="GO" id="GO:0009055">
    <property type="term" value="F:electron transfer activity"/>
    <property type="evidence" value="ECO:0007669"/>
    <property type="project" value="InterPro"/>
</dbReference>
<evidence type="ECO:0000313" key="2">
    <source>
        <dbReference type="WBParaSite" id="TASK_0000985201-mRNA-1"/>
    </source>
</evidence>
<feature type="transmembrane region" description="Helical" evidence="1">
    <location>
        <begin position="130"/>
        <end position="153"/>
    </location>
</feature>
<proteinExistence type="predicted"/>
<evidence type="ECO:0000256" key="1">
    <source>
        <dbReference type="SAM" id="Phobius"/>
    </source>
</evidence>
<organism evidence="2">
    <name type="scientific">Taenia asiatica</name>
    <name type="common">Asian tapeworm</name>
    <dbReference type="NCBI Taxonomy" id="60517"/>
    <lineage>
        <taxon>Eukaryota</taxon>
        <taxon>Metazoa</taxon>
        <taxon>Spiralia</taxon>
        <taxon>Lophotrochozoa</taxon>
        <taxon>Platyhelminthes</taxon>
        <taxon>Cestoda</taxon>
        <taxon>Eucestoda</taxon>
        <taxon>Cyclophyllidea</taxon>
        <taxon>Taeniidae</taxon>
        <taxon>Taenia</taxon>
    </lineage>
</organism>
<name>A0A0R3WG59_TAEAS</name>
<feature type="transmembrane region" description="Helical" evidence="1">
    <location>
        <begin position="55"/>
        <end position="83"/>
    </location>
</feature>
<feature type="transmembrane region" description="Helical" evidence="1">
    <location>
        <begin position="165"/>
        <end position="189"/>
    </location>
</feature>
<keyword evidence="1" id="KW-0472">Membrane</keyword>
<dbReference type="InterPro" id="IPR036150">
    <property type="entry name" value="Cyt_b/b6_C_sf"/>
</dbReference>
<dbReference type="SUPFAM" id="SSF81648">
    <property type="entry name" value="a domain/subunit of cytochrome bc1 complex (Ubiquinol-cytochrome c reductase)"/>
    <property type="match status" value="1"/>
</dbReference>
<keyword evidence="1" id="KW-0812">Transmembrane</keyword>
<dbReference type="AlphaFoldDB" id="A0A0R3WG59"/>
<keyword evidence="1" id="KW-1133">Transmembrane helix</keyword>